<evidence type="ECO:0000313" key="1">
    <source>
        <dbReference type="EMBL" id="CAH2301394.1"/>
    </source>
</evidence>
<keyword evidence="2" id="KW-1185">Reference proteome</keyword>
<evidence type="ECO:0000313" key="2">
    <source>
        <dbReference type="Proteomes" id="UP001295444"/>
    </source>
</evidence>
<name>A0AAD1SH07_PELCU</name>
<reference evidence="1" key="1">
    <citation type="submission" date="2022-03" db="EMBL/GenBank/DDBJ databases">
        <authorList>
            <person name="Alioto T."/>
            <person name="Alioto T."/>
            <person name="Gomez Garrido J."/>
        </authorList>
    </citation>
    <scope>NUCLEOTIDE SEQUENCE</scope>
</reference>
<accession>A0AAD1SH07</accession>
<dbReference type="EMBL" id="OW240917">
    <property type="protein sequence ID" value="CAH2301394.1"/>
    <property type="molecule type" value="Genomic_DNA"/>
</dbReference>
<dbReference type="Proteomes" id="UP001295444">
    <property type="component" value="Chromosome 06"/>
</dbReference>
<protein>
    <submittedName>
        <fullName evidence="1">Uncharacterized protein</fullName>
    </submittedName>
</protein>
<gene>
    <name evidence="1" type="ORF">PECUL_23A027393</name>
</gene>
<proteinExistence type="predicted"/>
<organism evidence="1 2">
    <name type="scientific">Pelobates cultripes</name>
    <name type="common">Western spadefoot toad</name>
    <dbReference type="NCBI Taxonomy" id="61616"/>
    <lineage>
        <taxon>Eukaryota</taxon>
        <taxon>Metazoa</taxon>
        <taxon>Chordata</taxon>
        <taxon>Craniata</taxon>
        <taxon>Vertebrata</taxon>
        <taxon>Euteleostomi</taxon>
        <taxon>Amphibia</taxon>
        <taxon>Batrachia</taxon>
        <taxon>Anura</taxon>
        <taxon>Pelobatoidea</taxon>
        <taxon>Pelobatidae</taxon>
        <taxon>Pelobates</taxon>
    </lineage>
</organism>
<dbReference type="AlphaFoldDB" id="A0AAD1SH07"/>
<sequence>MQLSFYADLSEANLAWRLLLKPFTVLLCLHNIQYHWRRPRALLIHHGDISYKITDMQGATNLLPTLGLQQNSVCVGTKPTSGTAINRGPYQGDIIRPLTGWSRSPHNGPEEPRD</sequence>